<dbReference type="AlphaFoldDB" id="A0A0D1ZJT4"/>
<evidence type="ECO:0000256" key="3">
    <source>
        <dbReference type="ARBA" id="ARBA00022664"/>
    </source>
</evidence>
<evidence type="ECO:0000313" key="8">
    <source>
        <dbReference type="EMBL" id="KIW13067.1"/>
    </source>
</evidence>
<feature type="region of interest" description="Disordered" evidence="6">
    <location>
        <begin position="63"/>
        <end position="203"/>
    </location>
</feature>
<keyword evidence="4" id="KW-0508">mRNA splicing</keyword>
<evidence type="ECO:0000259" key="7">
    <source>
        <dbReference type="Pfam" id="PF20636"/>
    </source>
</evidence>
<dbReference type="Pfam" id="PF20636">
    <property type="entry name" value="SMN_G2-BD"/>
    <property type="match status" value="1"/>
</dbReference>
<name>A0A0D1ZJT4_9EURO</name>
<dbReference type="InterPro" id="IPR040424">
    <property type="entry name" value="Smn1"/>
</dbReference>
<accession>A0A0D1ZJT4</accession>
<sequence length="242" mass="26073">MPRRSKKAKTNHHSSKQSGGDLSQAEIWDDSALIRSWNDAVAEYEYYHSIHARGEDVEEILRRAENGELDDDNVDDASGAGADVSGEWHDVNQKPVTAQNSSVPADDDDGDDYDDDEIEDGEVEDSELMAAKAALSQKVQIHGSDNQSQSSSQQPATAAITSTTTPSVEPPQQGQDENTSGHTSLPTIGPSLPTTSDQQGPLVDQTLENIKMAYYWAGYYSGLYDGQRQAQGASTADNVGPS</sequence>
<evidence type="ECO:0000256" key="5">
    <source>
        <dbReference type="ARBA" id="ARBA00023242"/>
    </source>
</evidence>
<feature type="compositionally biased region" description="Polar residues" evidence="6">
    <location>
        <begin position="94"/>
        <end position="103"/>
    </location>
</feature>
<evidence type="ECO:0000256" key="2">
    <source>
        <dbReference type="ARBA" id="ARBA00005371"/>
    </source>
</evidence>
<protein>
    <recommendedName>
        <fullName evidence="7">Survival Motor Neuron Gemin2-binding domain-containing protein</fullName>
    </recommendedName>
</protein>
<organism evidence="8 9">
    <name type="scientific">Exophiala spinifera</name>
    <dbReference type="NCBI Taxonomy" id="91928"/>
    <lineage>
        <taxon>Eukaryota</taxon>
        <taxon>Fungi</taxon>
        <taxon>Dikarya</taxon>
        <taxon>Ascomycota</taxon>
        <taxon>Pezizomycotina</taxon>
        <taxon>Eurotiomycetes</taxon>
        <taxon>Chaetothyriomycetidae</taxon>
        <taxon>Chaetothyriales</taxon>
        <taxon>Herpotrichiellaceae</taxon>
        <taxon>Exophiala</taxon>
    </lineage>
</organism>
<dbReference type="HOGENOM" id="CLU_093937_1_0_1"/>
<dbReference type="InterPro" id="IPR047313">
    <property type="entry name" value="SMN_C"/>
</dbReference>
<feature type="compositionally biased region" description="Basic residues" evidence="6">
    <location>
        <begin position="1"/>
        <end position="15"/>
    </location>
</feature>
<dbReference type="EMBL" id="KN847497">
    <property type="protein sequence ID" value="KIW13067.1"/>
    <property type="molecule type" value="Genomic_DNA"/>
</dbReference>
<dbReference type="STRING" id="91928.A0A0D1ZJT4"/>
<comment type="subcellular location">
    <subcellularLocation>
        <location evidence="1">Nucleus</location>
    </subcellularLocation>
</comment>
<evidence type="ECO:0000256" key="1">
    <source>
        <dbReference type="ARBA" id="ARBA00004123"/>
    </source>
</evidence>
<keyword evidence="5" id="KW-0539">Nucleus</keyword>
<dbReference type="PANTHER" id="PTHR39267">
    <property type="entry name" value="SURVIVAL MOTOR NEURON-LIKE PROTEIN 1"/>
    <property type="match status" value="1"/>
</dbReference>
<feature type="compositionally biased region" description="Low complexity" evidence="6">
    <location>
        <begin position="147"/>
        <end position="167"/>
    </location>
</feature>
<dbReference type="CDD" id="cd22852">
    <property type="entry name" value="SMN_C"/>
    <property type="match status" value="1"/>
</dbReference>
<keyword evidence="3" id="KW-0507">mRNA processing</keyword>
<dbReference type="GO" id="GO:0005634">
    <property type="term" value="C:nucleus"/>
    <property type="evidence" value="ECO:0007669"/>
    <property type="project" value="UniProtKB-SubCell"/>
</dbReference>
<feature type="compositionally biased region" description="Polar residues" evidence="6">
    <location>
        <begin position="137"/>
        <end position="146"/>
    </location>
</feature>
<gene>
    <name evidence="8" type="ORF">PV08_08254</name>
</gene>
<feature type="compositionally biased region" description="Polar residues" evidence="6">
    <location>
        <begin position="170"/>
        <end position="199"/>
    </location>
</feature>
<evidence type="ECO:0000313" key="9">
    <source>
        <dbReference type="Proteomes" id="UP000053328"/>
    </source>
</evidence>
<proteinExistence type="inferred from homology"/>
<feature type="region of interest" description="Disordered" evidence="6">
    <location>
        <begin position="1"/>
        <end position="26"/>
    </location>
</feature>
<reference evidence="8 9" key="1">
    <citation type="submission" date="2015-01" db="EMBL/GenBank/DDBJ databases">
        <title>The Genome Sequence of Exophiala spinifera CBS89968.</title>
        <authorList>
            <consortium name="The Broad Institute Genomics Platform"/>
            <person name="Cuomo C."/>
            <person name="de Hoog S."/>
            <person name="Gorbushina A."/>
            <person name="Stielow B."/>
            <person name="Teixiera M."/>
            <person name="Abouelleil A."/>
            <person name="Chapman S.B."/>
            <person name="Priest M."/>
            <person name="Young S.K."/>
            <person name="Wortman J."/>
            <person name="Nusbaum C."/>
            <person name="Birren B."/>
        </authorList>
    </citation>
    <scope>NUCLEOTIDE SEQUENCE [LARGE SCALE GENOMIC DNA]</scope>
    <source>
        <strain evidence="8 9">CBS 89968</strain>
    </source>
</reference>
<evidence type="ECO:0000256" key="4">
    <source>
        <dbReference type="ARBA" id="ARBA00023187"/>
    </source>
</evidence>
<dbReference type="CDD" id="cd22851">
    <property type="entry name" value="SMN_N"/>
    <property type="match status" value="1"/>
</dbReference>
<dbReference type="OrthoDB" id="197400at2759"/>
<dbReference type="Proteomes" id="UP000053328">
    <property type="component" value="Unassembled WGS sequence"/>
</dbReference>
<dbReference type="InterPro" id="IPR049481">
    <property type="entry name" value="SMN_G2-BD"/>
</dbReference>
<dbReference type="PANTHER" id="PTHR39267:SF1">
    <property type="entry name" value="SURVIVAL MOTOR NEURON PROTEIN"/>
    <property type="match status" value="1"/>
</dbReference>
<keyword evidence="9" id="KW-1185">Reference proteome</keyword>
<dbReference type="RefSeq" id="XP_016233283.1">
    <property type="nucleotide sequence ID" value="XM_016382580.1"/>
</dbReference>
<dbReference type="GeneID" id="27335337"/>
<feature type="domain" description="Survival Motor Neuron Gemin2-binding" evidence="7">
    <location>
        <begin position="25"/>
        <end position="44"/>
    </location>
</feature>
<dbReference type="GO" id="GO:0006397">
    <property type="term" value="P:mRNA processing"/>
    <property type="evidence" value="ECO:0007669"/>
    <property type="project" value="UniProtKB-KW"/>
</dbReference>
<dbReference type="VEuPathDB" id="FungiDB:PV08_08254"/>
<evidence type="ECO:0000256" key="6">
    <source>
        <dbReference type="SAM" id="MobiDB-lite"/>
    </source>
</evidence>
<feature type="compositionally biased region" description="Acidic residues" evidence="6">
    <location>
        <begin position="105"/>
        <end position="127"/>
    </location>
</feature>
<dbReference type="GO" id="GO:0008380">
    <property type="term" value="P:RNA splicing"/>
    <property type="evidence" value="ECO:0007669"/>
    <property type="project" value="UniProtKB-KW"/>
</dbReference>
<comment type="similarity">
    <text evidence="2">Belongs to the SMN family.</text>
</comment>